<dbReference type="GO" id="GO:0034335">
    <property type="term" value="F:DNA negative supercoiling activity"/>
    <property type="evidence" value="ECO:0007669"/>
    <property type="project" value="UniProtKB-ARBA"/>
</dbReference>
<evidence type="ECO:0000256" key="6">
    <source>
        <dbReference type="ARBA" id="ARBA00023125"/>
    </source>
</evidence>
<dbReference type="Pfam" id="PF00521">
    <property type="entry name" value="DNA_topoisoIV"/>
    <property type="match status" value="1"/>
</dbReference>
<dbReference type="RefSeq" id="WP_108693419.1">
    <property type="nucleotide sequence ID" value="NZ_QCYH01000016.1"/>
</dbReference>
<dbReference type="InterPro" id="IPR005743">
    <property type="entry name" value="GyrA"/>
</dbReference>
<dbReference type="SUPFAM" id="SSF101904">
    <property type="entry name" value="GyrA/ParC C-terminal domain-like"/>
    <property type="match status" value="1"/>
</dbReference>
<evidence type="ECO:0000256" key="8">
    <source>
        <dbReference type="HAMAP-Rule" id="MF_01897"/>
    </source>
</evidence>
<organism evidence="12 13">
    <name type="scientific">Pelagivirga sediminicola</name>
    <dbReference type="NCBI Taxonomy" id="2170575"/>
    <lineage>
        <taxon>Bacteria</taxon>
        <taxon>Pseudomonadati</taxon>
        <taxon>Pseudomonadota</taxon>
        <taxon>Alphaproteobacteria</taxon>
        <taxon>Rhodobacterales</taxon>
        <taxon>Paracoccaceae</taxon>
        <taxon>Pelagivirga</taxon>
    </lineage>
</organism>
<dbReference type="OrthoDB" id="9806486at2"/>
<evidence type="ECO:0000256" key="9">
    <source>
        <dbReference type="PROSITE-ProRule" id="PRU01384"/>
    </source>
</evidence>
<feature type="compositionally biased region" description="Polar residues" evidence="10">
    <location>
        <begin position="911"/>
        <end position="923"/>
    </location>
</feature>
<sequence>MDEMTPERPAYDGPTVSIADEMKTSYLDYAMSVIVSRAIPDLRDGLKPVHRRILYAMHDAGNTHDKPYRKSARAVGDVMGKYHPHGDSAIYDALVRMAQDFSMSLPLLDGQGNFGSMDGDNAAAMRYTEVRMDKPAAYLLADIDKETVDFQDNYDGKDREPTVLPARFPNMLVNGAGGIAVGMATNIPPHNLGEVVDATLALIENPDLTSEDLIEYIPGPDFPTGGMMLGRSGARKAYLEGRGSVIIRAKTRTEEIRKDRWAIIIDEIPYQVNKATMIERIAEAAREKRIEGIAHVQDESDRDGVRVVIELKRDATAEVVLNQLFRFTPMQTYFGCNMLALNGGRPEQLTLRRFLTSFIDFREDVVARRTAHLLRKARERSHILCGLAVAVSNVDEVVATIRASADAADARQKLMERRWPAGDILEYIALIDDPTHTANDDGTYNLSEIQARAILELRLQRLTQLGVKEVTDELQDLAGKIKEYLAILASRERIMEIIANELAEVRELFAVPRRTQIVDWSGDMDDEDLIEREDMVVTVTSGGYIKRTALADFRSQKRGGKGVGGMATKDEDVVTTLFVANTHTQLLFFTTDGMVYKLKTWRLPQGGRTSKGKAIVNILPIPTGVSIAAIMPVDRDEAEWDDLQVVFATSAGTVRRNKLSDFTNVRANGKIAMRFEEENAGITLINARIASNEDDVMLVTSSGRAIRFPATDVRVFNSRASLGVRGIRLTGDDSVVSMSIIPHFDATSDERAAYLKMRRAQAGLTDEELEAADDEGDANADITQERFAAMSDAETLILTITAQGTGKLSSSHDYPVRGRGGMGVAAMDRAMRGGPLVASFPVTLEDQIMLATSKGQSIRVPVEGISFRSRSAGGVKVFDTGRNETVVSVAWIAEQSDDEDAIDGDAPVDTTGVQPGGTSSEGA</sequence>
<evidence type="ECO:0000259" key="11">
    <source>
        <dbReference type="PROSITE" id="PS52040"/>
    </source>
</evidence>
<comment type="miscellaneous">
    <text evidence="8">Few gyrases are as efficient as E.coli at forming negative supercoils. Not all organisms have 2 type II topoisomerases; in organisms with a single type II topoisomerase this enzyme also has to decatenate newly replicated chromosomes.</text>
</comment>
<dbReference type="Pfam" id="PF03989">
    <property type="entry name" value="DNA_gyraseA_C"/>
    <property type="match status" value="6"/>
</dbReference>
<dbReference type="EC" id="5.6.2.2" evidence="8"/>
<dbReference type="FunFam" id="3.30.1360.40:FF:000002">
    <property type="entry name" value="DNA gyrase subunit A"/>
    <property type="match status" value="1"/>
</dbReference>
<evidence type="ECO:0000256" key="10">
    <source>
        <dbReference type="SAM" id="MobiDB-lite"/>
    </source>
</evidence>
<evidence type="ECO:0000256" key="1">
    <source>
        <dbReference type="ARBA" id="ARBA00000185"/>
    </source>
</evidence>
<comment type="subcellular location">
    <subcellularLocation>
        <location evidence="8">Cytoplasm</location>
    </subcellularLocation>
</comment>
<dbReference type="InterPro" id="IPR006691">
    <property type="entry name" value="GyrA/parC_rep"/>
</dbReference>
<evidence type="ECO:0000256" key="4">
    <source>
        <dbReference type="ARBA" id="ARBA00022840"/>
    </source>
</evidence>
<dbReference type="EMBL" id="QCYH01000016">
    <property type="protein sequence ID" value="PVA08821.1"/>
    <property type="molecule type" value="Genomic_DNA"/>
</dbReference>
<dbReference type="Gene3D" id="2.120.10.90">
    <property type="entry name" value="DNA gyrase/topoisomerase IV, subunit A, C-terminal"/>
    <property type="match status" value="1"/>
</dbReference>
<name>A0A2T7G321_9RHOB</name>
<dbReference type="NCBIfam" id="NF004044">
    <property type="entry name" value="PRK05561.1"/>
    <property type="match status" value="1"/>
</dbReference>
<dbReference type="AlphaFoldDB" id="A0A2T7G321"/>
<evidence type="ECO:0000256" key="5">
    <source>
        <dbReference type="ARBA" id="ARBA00023029"/>
    </source>
</evidence>
<dbReference type="PANTHER" id="PTHR43493:SF5">
    <property type="entry name" value="DNA GYRASE SUBUNIT A, CHLOROPLASTIC_MITOCHONDRIAL"/>
    <property type="match status" value="1"/>
</dbReference>
<keyword evidence="6 8" id="KW-0238">DNA-binding</keyword>
<dbReference type="InterPro" id="IPR002205">
    <property type="entry name" value="Topo_IIA_dom_A"/>
</dbReference>
<comment type="similarity">
    <text evidence="2 8">Belongs to the type II topoisomerase GyrA/ParC subunit family.</text>
</comment>
<feature type="domain" description="Topo IIA-type catalytic" evidence="11">
    <location>
        <begin position="39"/>
        <end position="529"/>
    </location>
</feature>
<dbReference type="GO" id="GO:0006261">
    <property type="term" value="P:DNA-templated DNA replication"/>
    <property type="evidence" value="ECO:0007669"/>
    <property type="project" value="UniProtKB-UniRule"/>
</dbReference>
<dbReference type="Gene3D" id="1.10.268.10">
    <property type="entry name" value="Topoisomerase, domain 3"/>
    <property type="match status" value="1"/>
</dbReference>
<dbReference type="InterPro" id="IPR013757">
    <property type="entry name" value="Topo_IIA_A_a_sf"/>
</dbReference>
<gene>
    <name evidence="8" type="primary">gyrA</name>
    <name evidence="12" type="ORF">DC366_17125</name>
</gene>
<comment type="subunit">
    <text evidence="8">Heterotetramer, composed of two GyrA and two GyrB chains. In the heterotetramer, GyrA contains the active site tyrosine that forms a transient covalent intermediate with DNA, while GyrB binds cofactors and catalyzes ATP hydrolysis.</text>
</comment>
<proteinExistence type="inferred from homology"/>
<keyword evidence="5 8" id="KW-0799">Topoisomerase</keyword>
<dbReference type="GO" id="GO:0005694">
    <property type="term" value="C:chromosome"/>
    <property type="evidence" value="ECO:0007669"/>
    <property type="project" value="InterPro"/>
</dbReference>
<dbReference type="GO" id="GO:0005737">
    <property type="term" value="C:cytoplasm"/>
    <property type="evidence" value="ECO:0007669"/>
    <property type="project" value="UniProtKB-SubCell"/>
</dbReference>
<feature type="short sequence motif" description="GyrA-box" evidence="8">
    <location>
        <begin position="556"/>
        <end position="562"/>
    </location>
</feature>
<dbReference type="PROSITE" id="PS52040">
    <property type="entry name" value="TOPO_IIA"/>
    <property type="match status" value="1"/>
</dbReference>
<accession>A0A2T7G321</accession>
<dbReference type="SUPFAM" id="SSF56719">
    <property type="entry name" value="Type II DNA topoisomerase"/>
    <property type="match status" value="1"/>
</dbReference>
<evidence type="ECO:0000313" key="13">
    <source>
        <dbReference type="Proteomes" id="UP000244446"/>
    </source>
</evidence>
<keyword evidence="3 8" id="KW-0547">Nucleotide-binding</keyword>
<dbReference type="FunFam" id="3.90.199.10:FF:000001">
    <property type="entry name" value="DNA gyrase subunit A"/>
    <property type="match status" value="1"/>
</dbReference>
<dbReference type="FunFam" id="1.10.268.10:FF:000001">
    <property type="entry name" value="DNA gyrase subunit A"/>
    <property type="match status" value="1"/>
</dbReference>
<comment type="caution">
    <text evidence="12">The sequence shown here is derived from an EMBL/GenBank/DDBJ whole genome shotgun (WGS) entry which is preliminary data.</text>
</comment>
<dbReference type="SMART" id="SM00434">
    <property type="entry name" value="TOP4c"/>
    <property type="match status" value="1"/>
</dbReference>
<dbReference type="GO" id="GO:0003677">
    <property type="term" value="F:DNA binding"/>
    <property type="evidence" value="ECO:0007669"/>
    <property type="project" value="UniProtKB-UniRule"/>
</dbReference>
<dbReference type="PANTHER" id="PTHR43493">
    <property type="entry name" value="DNA GYRASE/TOPOISOMERASE SUBUNIT A"/>
    <property type="match status" value="1"/>
</dbReference>
<keyword evidence="8" id="KW-0963">Cytoplasm</keyword>
<dbReference type="InterPro" id="IPR013758">
    <property type="entry name" value="Topo_IIA_A/C_ab"/>
</dbReference>
<feature type="active site" description="O-(5'-phospho-DNA)-tyrosine intermediate" evidence="8 9">
    <location>
        <position position="127"/>
    </location>
</feature>
<dbReference type="GO" id="GO:0006265">
    <property type="term" value="P:DNA topological change"/>
    <property type="evidence" value="ECO:0007669"/>
    <property type="project" value="UniProtKB-UniRule"/>
</dbReference>
<dbReference type="Proteomes" id="UP000244446">
    <property type="component" value="Unassembled WGS sequence"/>
</dbReference>
<dbReference type="InterPro" id="IPR035516">
    <property type="entry name" value="Gyrase/topoIV_suA_C"/>
</dbReference>
<dbReference type="Gene3D" id="3.30.1360.40">
    <property type="match status" value="1"/>
</dbReference>
<evidence type="ECO:0000256" key="7">
    <source>
        <dbReference type="ARBA" id="ARBA00023235"/>
    </source>
</evidence>
<dbReference type="HAMAP" id="MF_01897">
    <property type="entry name" value="GyrA"/>
    <property type="match status" value="1"/>
</dbReference>
<dbReference type="InterPro" id="IPR013760">
    <property type="entry name" value="Topo_IIA-like_dom_sf"/>
</dbReference>
<dbReference type="GO" id="GO:0005524">
    <property type="term" value="F:ATP binding"/>
    <property type="evidence" value="ECO:0007669"/>
    <property type="project" value="UniProtKB-UniRule"/>
</dbReference>
<evidence type="ECO:0000256" key="2">
    <source>
        <dbReference type="ARBA" id="ARBA00008263"/>
    </source>
</evidence>
<dbReference type="Gene3D" id="3.90.199.10">
    <property type="entry name" value="Topoisomerase II, domain 5"/>
    <property type="match status" value="1"/>
</dbReference>
<comment type="function">
    <text evidence="8">A type II topoisomerase that negatively supercoils closed circular double-stranded (ds) DNA in an ATP-dependent manner to modulate DNA topology and maintain chromosomes in an underwound state. Negative supercoiling favors strand separation, and DNA replication, transcription, recombination and repair, all of which involve strand separation. Also able to catalyze the interconversion of other topological isomers of dsDNA rings, including catenanes and knotted rings. Type II topoisomerases break and join 2 DNA strands simultaneously in an ATP-dependent manner.</text>
</comment>
<keyword evidence="4 8" id="KW-0067">ATP-binding</keyword>
<comment type="catalytic activity">
    <reaction evidence="1 8 9">
        <text>ATP-dependent breakage, passage and rejoining of double-stranded DNA.</text>
        <dbReference type="EC" id="5.6.2.2"/>
    </reaction>
</comment>
<dbReference type="NCBIfam" id="TIGR01063">
    <property type="entry name" value="gyrA"/>
    <property type="match status" value="1"/>
</dbReference>
<reference evidence="12 13" key="1">
    <citation type="submission" date="2018-04" db="EMBL/GenBank/DDBJ databases">
        <title>Pelagivirga bohaiensis gen. nov., sp. nov., a bacterium isolated from the Bohai Sea.</title>
        <authorList>
            <person name="Ji X."/>
        </authorList>
    </citation>
    <scope>NUCLEOTIDE SEQUENCE [LARGE SCALE GENOMIC DNA]</scope>
    <source>
        <strain evidence="12 13">BH-SD19</strain>
    </source>
</reference>
<dbReference type="GO" id="GO:0009330">
    <property type="term" value="C:DNA topoisomerase type II (double strand cut, ATP-hydrolyzing) complex"/>
    <property type="evidence" value="ECO:0007669"/>
    <property type="project" value="TreeGrafter"/>
</dbReference>
<evidence type="ECO:0000256" key="3">
    <source>
        <dbReference type="ARBA" id="ARBA00022741"/>
    </source>
</evidence>
<dbReference type="InterPro" id="IPR050220">
    <property type="entry name" value="Type_II_DNA_Topoisomerases"/>
</dbReference>
<keyword evidence="7 8" id="KW-0413">Isomerase</keyword>
<dbReference type="NCBIfam" id="NF004043">
    <property type="entry name" value="PRK05560.1"/>
    <property type="match status" value="1"/>
</dbReference>
<protein>
    <recommendedName>
        <fullName evidence="8">DNA gyrase subunit A</fullName>
        <ecNumber evidence="8">5.6.2.2</ecNumber>
    </recommendedName>
</protein>
<dbReference type="CDD" id="cd00187">
    <property type="entry name" value="TOP4c"/>
    <property type="match status" value="1"/>
</dbReference>
<evidence type="ECO:0000313" key="12">
    <source>
        <dbReference type="EMBL" id="PVA08821.1"/>
    </source>
</evidence>
<keyword evidence="13" id="KW-1185">Reference proteome</keyword>
<feature type="region of interest" description="Disordered" evidence="10">
    <location>
        <begin position="897"/>
        <end position="923"/>
    </location>
</feature>